<sequence length="149" mass="16243">MPSVVVASPALADGCQLVGHIQAEARGDVNPPELGHFLGACAAADEANSPEPSEAQVAPEWVVHLKRLYHGVLKGHEERLLVSTSHPQPGRTELGARKLPLAEKFLPDDQQWLAKGYTDGWGLGIRSQKRELDRAEDLAAPFVRILSEW</sequence>
<gene>
    <name evidence="1" type="ORF">C884_01945</name>
</gene>
<reference evidence="1 2" key="1">
    <citation type="journal article" date="2014" name="Genome Announc.">
        <title>Draft Genome Sequence of Kocuria palustris PEL.</title>
        <authorList>
            <person name="Sharma G."/>
            <person name="Khatri I."/>
            <person name="Subramanian S."/>
        </authorList>
    </citation>
    <scope>NUCLEOTIDE SEQUENCE [LARGE SCALE GENOMIC DNA]</scope>
    <source>
        <strain evidence="1 2">PEL</strain>
    </source>
</reference>
<dbReference type="EMBL" id="ANHZ02000004">
    <property type="protein sequence ID" value="EME37437.1"/>
    <property type="molecule type" value="Genomic_DNA"/>
</dbReference>
<dbReference type="Proteomes" id="UP000009877">
    <property type="component" value="Unassembled WGS sequence"/>
</dbReference>
<dbReference type="RefSeq" id="WP_006213959.1">
    <property type="nucleotide sequence ID" value="NZ_ANHZ02000004.1"/>
</dbReference>
<proteinExistence type="predicted"/>
<organism evidence="1 2">
    <name type="scientific">Kocuria palustris PEL</name>
    <dbReference type="NCBI Taxonomy" id="1236550"/>
    <lineage>
        <taxon>Bacteria</taxon>
        <taxon>Bacillati</taxon>
        <taxon>Actinomycetota</taxon>
        <taxon>Actinomycetes</taxon>
        <taxon>Micrococcales</taxon>
        <taxon>Micrococcaceae</taxon>
        <taxon>Kocuria</taxon>
    </lineage>
</organism>
<name>M2WFZ1_9MICC</name>
<comment type="caution">
    <text evidence="1">The sequence shown here is derived from an EMBL/GenBank/DDBJ whole genome shotgun (WGS) entry which is preliminary data.</text>
</comment>
<evidence type="ECO:0000313" key="2">
    <source>
        <dbReference type="Proteomes" id="UP000009877"/>
    </source>
</evidence>
<dbReference type="AlphaFoldDB" id="M2WFZ1"/>
<evidence type="ECO:0000313" key="1">
    <source>
        <dbReference type="EMBL" id="EME37437.1"/>
    </source>
</evidence>
<protein>
    <submittedName>
        <fullName evidence="1">Uncharacterized protein</fullName>
    </submittedName>
</protein>
<keyword evidence="2" id="KW-1185">Reference proteome</keyword>
<accession>M2WFZ1</accession>